<feature type="compositionally biased region" description="Basic and acidic residues" evidence="1">
    <location>
        <begin position="134"/>
        <end position="150"/>
    </location>
</feature>
<evidence type="ECO:0000256" key="1">
    <source>
        <dbReference type="SAM" id="MobiDB-lite"/>
    </source>
</evidence>
<accession>A0A388MA16</accession>
<dbReference type="InterPro" id="IPR003877">
    <property type="entry name" value="SPRY_dom"/>
</dbReference>
<dbReference type="EMBL" id="BFEA01000903">
    <property type="protein sequence ID" value="GBG91406.1"/>
    <property type="molecule type" value="Genomic_DNA"/>
</dbReference>
<dbReference type="SUPFAM" id="SSF49899">
    <property type="entry name" value="Concanavalin A-like lectins/glucanases"/>
    <property type="match status" value="1"/>
</dbReference>
<keyword evidence="4" id="KW-1185">Reference proteome</keyword>
<dbReference type="Gramene" id="GBG91406">
    <property type="protein sequence ID" value="GBG91406"/>
    <property type="gene ID" value="CBR_g52293"/>
</dbReference>
<evidence type="ECO:0000259" key="2">
    <source>
        <dbReference type="Pfam" id="PF00622"/>
    </source>
</evidence>
<dbReference type="Pfam" id="PF00622">
    <property type="entry name" value="SPRY"/>
    <property type="match status" value="1"/>
</dbReference>
<evidence type="ECO:0000313" key="3">
    <source>
        <dbReference type="EMBL" id="GBG91406.1"/>
    </source>
</evidence>
<protein>
    <recommendedName>
        <fullName evidence="2">SPRY domain-containing protein</fullName>
    </recommendedName>
</protein>
<feature type="compositionally biased region" description="Basic and acidic residues" evidence="1">
    <location>
        <begin position="85"/>
        <end position="111"/>
    </location>
</feature>
<comment type="caution">
    <text evidence="3">The sequence shown here is derived from an EMBL/GenBank/DDBJ whole genome shotgun (WGS) entry which is preliminary data.</text>
</comment>
<feature type="compositionally biased region" description="Basic and acidic residues" evidence="1">
    <location>
        <begin position="68"/>
        <end position="78"/>
    </location>
</feature>
<reference evidence="3 4" key="1">
    <citation type="journal article" date="2018" name="Cell">
        <title>The Chara Genome: Secondary Complexity and Implications for Plant Terrestrialization.</title>
        <authorList>
            <person name="Nishiyama T."/>
            <person name="Sakayama H."/>
            <person name="Vries J.D."/>
            <person name="Buschmann H."/>
            <person name="Saint-Marcoux D."/>
            <person name="Ullrich K.K."/>
            <person name="Haas F.B."/>
            <person name="Vanderstraeten L."/>
            <person name="Becker D."/>
            <person name="Lang D."/>
            <person name="Vosolsobe S."/>
            <person name="Rombauts S."/>
            <person name="Wilhelmsson P.K.I."/>
            <person name="Janitza P."/>
            <person name="Kern R."/>
            <person name="Heyl A."/>
            <person name="Rumpler F."/>
            <person name="Villalobos L.I.A.C."/>
            <person name="Clay J.M."/>
            <person name="Skokan R."/>
            <person name="Toyoda A."/>
            <person name="Suzuki Y."/>
            <person name="Kagoshima H."/>
            <person name="Schijlen E."/>
            <person name="Tajeshwar N."/>
            <person name="Catarino B."/>
            <person name="Hetherington A.J."/>
            <person name="Saltykova A."/>
            <person name="Bonnot C."/>
            <person name="Breuninger H."/>
            <person name="Symeonidi A."/>
            <person name="Radhakrishnan G.V."/>
            <person name="Van Nieuwerburgh F."/>
            <person name="Deforce D."/>
            <person name="Chang C."/>
            <person name="Karol K.G."/>
            <person name="Hedrich R."/>
            <person name="Ulvskov P."/>
            <person name="Glockner G."/>
            <person name="Delwiche C.F."/>
            <person name="Petrasek J."/>
            <person name="Van de Peer Y."/>
            <person name="Friml J."/>
            <person name="Beilby M."/>
            <person name="Dolan L."/>
            <person name="Kohara Y."/>
            <person name="Sugano S."/>
            <person name="Fujiyama A."/>
            <person name="Delaux P.-M."/>
            <person name="Quint M."/>
            <person name="TheiBen G."/>
            <person name="Hagemann M."/>
            <person name="Harholt J."/>
            <person name="Dunand C."/>
            <person name="Zachgo S."/>
            <person name="Langdale J."/>
            <person name="Maumus F."/>
            <person name="Straeten D.V.D."/>
            <person name="Gould S.B."/>
            <person name="Rensing S.A."/>
        </authorList>
    </citation>
    <scope>NUCLEOTIDE SEQUENCE [LARGE SCALE GENOMIC DNA]</scope>
    <source>
        <strain evidence="3 4">S276</strain>
    </source>
</reference>
<dbReference type="Proteomes" id="UP000265515">
    <property type="component" value="Unassembled WGS sequence"/>
</dbReference>
<feature type="region of interest" description="Disordered" evidence="1">
    <location>
        <begin position="54"/>
        <end position="150"/>
    </location>
</feature>
<dbReference type="OrthoDB" id="6359816at2759"/>
<dbReference type="Gene3D" id="2.60.120.920">
    <property type="match status" value="1"/>
</dbReference>
<sequence length="438" mass="48995">MNDVLVVESTSFRGWRKESIKYCLEKVRFHPNVTETLLAEAVLSAATGNLSLEKEKTKTVPEVQQESPAEKISTDHAESGAAAASEKEDSTKNCSDPEREKEVSLSCKDETVPEGQDSTAAEESVGRVESGTTSEKEDGPKNSDSEREISLSRKDVEEIFKGHINLALIEPSFVQNRIEPLQILWAEMLAAAYRVQCICFSRGVPRCSFFTMPWRSMCRKPSFAPVETEEGGLCNTYNKVSLPSFWSISIQCSTSDELPQRVWSSDPKFMRYAIMKLLIHSGKHIWSIRLLKRCGRFSVGVVSSSAKGFQTDQQTKEYWMLSMDHDPWVSSSWTLSPTFLKTTKFEKFDKSGATVVVILDMKIRALTFANDLESYLSHTGEYPLAFQNLPCSVPLYPALWISGPGCAEIEWIESSPREQFVRPSSTAGFGPQNSICPT</sequence>
<evidence type="ECO:0000313" key="4">
    <source>
        <dbReference type="Proteomes" id="UP000265515"/>
    </source>
</evidence>
<proteinExistence type="predicted"/>
<name>A0A388MA16_CHABU</name>
<gene>
    <name evidence="3" type="ORF">CBR_g52293</name>
</gene>
<feature type="domain" description="SPRY" evidence="2">
    <location>
        <begin position="283"/>
        <end position="403"/>
    </location>
</feature>
<dbReference type="InterPro" id="IPR013320">
    <property type="entry name" value="ConA-like_dom_sf"/>
</dbReference>
<organism evidence="3 4">
    <name type="scientific">Chara braunii</name>
    <name type="common">Braun's stonewort</name>
    <dbReference type="NCBI Taxonomy" id="69332"/>
    <lineage>
        <taxon>Eukaryota</taxon>
        <taxon>Viridiplantae</taxon>
        <taxon>Streptophyta</taxon>
        <taxon>Charophyceae</taxon>
        <taxon>Charales</taxon>
        <taxon>Characeae</taxon>
        <taxon>Chara</taxon>
    </lineage>
</organism>
<dbReference type="InterPro" id="IPR043136">
    <property type="entry name" value="B30.2/SPRY_sf"/>
</dbReference>
<dbReference type="AlphaFoldDB" id="A0A388MA16"/>